<dbReference type="PANTHER" id="PTHR10394">
    <property type="entry name" value="40S RIBOSOMAL PROTEIN S8"/>
    <property type="match status" value="1"/>
</dbReference>
<organism evidence="5 6">
    <name type="scientific">Ambispora leptoticha</name>
    <dbReference type="NCBI Taxonomy" id="144679"/>
    <lineage>
        <taxon>Eukaryota</taxon>
        <taxon>Fungi</taxon>
        <taxon>Fungi incertae sedis</taxon>
        <taxon>Mucoromycota</taxon>
        <taxon>Glomeromycotina</taxon>
        <taxon>Glomeromycetes</taxon>
        <taxon>Archaeosporales</taxon>
        <taxon>Ambisporaceae</taxon>
        <taxon>Ambispora</taxon>
    </lineage>
</organism>
<dbReference type="NCBIfam" id="TIGR00307">
    <property type="entry name" value="eS8"/>
    <property type="match status" value="1"/>
</dbReference>
<dbReference type="GO" id="GO:0005840">
    <property type="term" value="C:ribosome"/>
    <property type="evidence" value="ECO:0007669"/>
    <property type="project" value="UniProtKB-KW"/>
</dbReference>
<dbReference type="GO" id="GO:0003735">
    <property type="term" value="F:structural constituent of ribosome"/>
    <property type="evidence" value="ECO:0007669"/>
    <property type="project" value="InterPro"/>
</dbReference>
<dbReference type="InterPro" id="IPR022309">
    <property type="entry name" value="Ribosomal_Se8/biogenesis_NSA2"/>
</dbReference>
<comment type="similarity">
    <text evidence="1 4">Belongs to the eukaryotic ribosomal protein eS8 family.</text>
</comment>
<dbReference type="PROSITE" id="PS01193">
    <property type="entry name" value="RIBOSOMAL_S8E"/>
    <property type="match status" value="1"/>
</dbReference>
<evidence type="ECO:0000313" key="6">
    <source>
        <dbReference type="Proteomes" id="UP000789508"/>
    </source>
</evidence>
<keyword evidence="2 4" id="KW-0689">Ribosomal protein</keyword>
<reference evidence="5" key="1">
    <citation type="submission" date="2021-06" db="EMBL/GenBank/DDBJ databases">
        <authorList>
            <person name="Kallberg Y."/>
            <person name="Tangrot J."/>
            <person name="Rosling A."/>
        </authorList>
    </citation>
    <scope>NUCLEOTIDE SEQUENCE</scope>
    <source>
        <strain evidence="5">FL130A</strain>
    </source>
</reference>
<dbReference type="FunFam" id="3.10.290.70:FF:000009">
    <property type="entry name" value="40S ribosomal protein S8"/>
    <property type="match status" value="1"/>
</dbReference>
<sequence length="221" mass="25762">MFYQHNNNAHHVYLRKKYSKVASDSLNRVTFAFQQQKIFPTDMLGRFVGISRDSRHKRSHTGAKRAQYRKKRKFELGRQPANTKLGPKRIHEVRVRGGNRKFRALRLDSGNFSWGSESVTRKTRLVAVVYNASNNELVRTNTLVKGAVIQIDATPFRQWYEAHYAQPLGRRKAKKEGMVESEELNKKRSKHVLRKIESRKESSKLDPLLDDQFTTGRLYGM</sequence>
<dbReference type="InterPro" id="IPR001047">
    <property type="entry name" value="Ribosomal_eS8"/>
</dbReference>
<evidence type="ECO:0000256" key="4">
    <source>
        <dbReference type="RuleBase" id="RU000669"/>
    </source>
</evidence>
<protein>
    <recommendedName>
        <fullName evidence="4">40S ribosomal protein S8</fullName>
    </recommendedName>
</protein>
<accession>A0A9N8YMG4</accession>
<proteinExistence type="inferred from homology"/>
<dbReference type="EMBL" id="CAJVPS010000033">
    <property type="protein sequence ID" value="CAG8443468.1"/>
    <property type="molecule type" value="Genomic_DNA"/>
</dbReference>
<keyword evidence="3 4" id="KW-0687">Ribonucleoprotein</keyword>
<dbReference type="InterPro" id="IPR018283">
    <property type="entry name" value="Ribosomal_eS8_CS"/>
</dbReference>
<dbReference type="GO" id="GO:0006412">
    <property type="term" value="P:translation"/>
    <property type="evidence" value="ECO:0007669"/>
    <property type="project" value="InterPro"/>
</dbReference>
<dbReference type="AlphaFoldDB" id="A0A9N8YMG4"/>
<evidence type="ECO:0000256" key="3">
    <source>
        <dbReference type="ARBA" id="ARBA00023274"/>
    </source>
</evidence>
<dbReference type="GO" id="GO:1990904">
    <property type="term" value="C:ribonucleoprotein complex"/>
    <property type="evidence" value="ECO:0007669"/>
    <property type="project" value="UniProtKB-KW"/>
</dbReference>
<evidence type="ECO:0000256" key="2">
    <source>
        <dbReference type="ARBA" id="ARBA00022980"/>
    </source>
</evidence>
<dbReference type="Gene3D" id="3.10.290.70">
    <property type="match status" value="1"/>
</dbReference>
<gene>
    <name evidence="5" type="ORF">ALEPTO_LOCUS497</name>
</gene>
<dbReference type="Proteomes" id="UP000789508">
    <property type="component" value="Unassembled WGS sequence"/>
</dbReference>
<evidence type="ECO:0000313" key="5">
    <source>
        <dbReference type="EMBL" id="CAG8443468.1"/>
    </source>
</evidence>
<evidence type="ECO:0000256" key="1">
    <source>
        <dbReference type="ARBA" id="ARBA00005257"/>
    </source>
</evidence>
<keyword evidence="6" id="KW-1185">Reference proteome</keyword>
<comment type="caution">
    <text evidence="5">The sequence shown here is derived from an EMBL/GenBank/DDBJ whole genome shotgun (WGS) entry which is preliminary data.</text>
</comment>
<dbReference type="CDD" id="cd11380">
    <property type="entry name" value="Ribosomal_S8e_like"/>
    <property type="match status" value="1"/>
</dbReference>
<name>A0A9N8YMG4_9GLOM</name>
<dbReference type="OrthoDB" id="1703270at2759"/>
<dbReference type="Pfam" id="PF01201">
    <property type="entry name" value="Ribosomal_S8e"/>
    <property type="match status" value="1"/>
</dbReference>